<feature type="compositionally biased region" description="Basic and acidic residues" evidence="1">
    <location>
        <begin position="182"/>
        <end position="208"/>
    </location>
</feature>
<sequence length="216" mass="23544">MSHNFIDDQDLTRVKYTGRWIRGGGPSEHHGTVASSTIEGDYFTVSFYGSIISVFGTIDATSGGVVTNYSVDGAPPAQVTSQAGGGDTYDQQFWRSGWLNVGDHELKVTMIKINPDPIPGEGTIWFDYFKSTDPTIRPPSDSTVRRRHVGEIAGGVIGGFIFLALVLAIWVVLKRQRQKGRVSKDGLERLPDGEKQLSSLSRDHEGRNKNMSGGAS</sequence>
<dbReference type="InParanoid" id="A0A409X034"/>
<gene>
    <name evidence="3" type="ORF">CVT24_002210</name>
</gene>
<keyword evidence="2" id="KW-0812">Transmembrane</keyword>
<reference evidence="3 4" key="1">
    <citation type="journal article" date="2018" name="Evol. Lett.">
        <title>Horizontal gene cluster transfer increased hallucinogenic mushroom diversity.</title>
        <authorList>
            <person name="Reynolds H.T."/>
            <person name="Vijayakumar V."/>
            <person name="Gluck-Thaler E."/>
            <person name="Korotkin H.B."/>
            <person name="Matheny P.B."/>
            <person name="Slot J.C."/>
        </authorList>
    </citation>
    <scope>NUCLEOTIDE SEQUENCE [LARGE SCALE GENOMIC DNA]</scope>
    <source>
        <strain evidence="3 4">2629</strain>
    </source>
</reference>
<evidence type="ECO:0000256" key="2">
    <source>
        <dbReference type="SAM" id="Phobius"/>
    </source>
</evidence>
<comment type="caution">
    <text evidence="3">The sequence shown here is derived from an EMBL/GenBank/DDBJ whole genome shotgun (WGS) entry which is preliminary data.</text>
</comment>
<proteinExistence type="predicted"/>
<accession>A0A409X034</accession>
<name>A0A409X034_9AGAR</name>
<organism evidence="3 4">
    <name type="scientific">Panaeolus cyanescens</name>
    <dbReference type="NCBI Taxonomy" id="181874"/>
    <lineage>
        <taxon>Eukaryota</taxon>
        <taxon>Fungi</taxon>
        <taxon>Dikarya</taxon>
        <taxon>Basidiomycota</taxon>
        <taxon>Agaricomycotina</taxon>
        <taxon>Agaricomycetes</taxon>
        <taxon>Agaricomycetidae</taxon>
        <taxon>Agaricales</taxon>
        <taxon>Agaricineae</taxon>
        <taxon>Galeropsidaceae</taxon>
        <taxon>Panaeolus</taxon>
    </lineage>
</organism>
<dbReference type="OrthoDB" id="3067294at2759"/>
<feature type="transmembrane region" description="Helical" evidence="2">
    <location>
        <begin position="152"/>
        <end position="173"/>
    </location>
</feature>
<feature type="region of interest" description="Disordered" evidence="1">
    <location>
        <begin position="182"/>
        <end position="216"/>
    </location>
</feature>
<dbReference type="Gene3D" id="2.60.120.260">
    <property type="entry name" value="Galactose-binding domain-like"/>
    <property type="match status" value="1"/>
</dbReference>
<dbReference type="EMBL" id="NHTK01004932">
    <property type="protein sequence ID" value="PPQ84148.1"/>
    <property type="molecule type" value="Genomic_DNA"/>
</dbReference>
<dbReference type="Proteomes" id="UP000284842">
    <property type="component" value="Unassembled WGS sequence"/>
</dbReference>
<keyword evidence="4" id="KW-1185">Reference proteome</keyword>
<keyword evidence="2" id="KW-0472">Membrane</keyword>
<evidence type="ECO:0000313" key="4">
    <source>
        <dbReference type="Proteomes" id="UP000284842"/>
    </source>
</evidence>
<dbReference type="CDD" id="cd12087">
    <property type="entry name" value="TM_EGFR-like"/>
    <property type="match status" value="1"/>
</dbReference>
<dbReference type="AlphaFoldDB" id="A0A409X034"/>
<keyword evidence="2" id="KW-1133">Transmembrane helix</keyword>
<protein>
    <submittedName>
        <fullName evidence="3">Uncharacterized protein</fullName>
    </submittedName>
</protein>
<evidence type="ECO:0000313" key="3">
    <source>
        <dbReference type="EMBL" id="PPQ84148.1"/>
    </source>
</evidence>
<evidence type="ECO:0000256" key="1">
    <source>
        <dbReference type="SAM" id="MobiDB-lite"/>
    </source>
</evidence>